<evidence type="ECO:0000313" key="6">
    <source>
        <dbReference type="Proteomes" id="UP000327468"/>
    </source>
</evidence>
<name>A0A5N5JJ18_PANHP</name>
<dbReference type="InterPro" id="IPR016186">
    <property type="entry name" value="C-type_lectin-like/link_sf"/>
</dbReference>
<dbReference type="EMBL" id="VFJC01000039">
    <property type="protein sequence ID" value="KAB5515147.1"/>
    <property type="molecule type" value="Genomic_DNA"/>
</dbReference>
<organism evidence="5 6">
    <name type="scientific">Pangasianodon hypophthalmus</name>
    <name type="common">Striped catfish</name>
    <name type="synonym">Helicophagus hypophthalmus</name>
    <dbReference type="NCBI Taxonomy" id="310915"/>
    <lineage>
        <taxon>Eukaryota</taxon>
        <taxon>Metazoa</taxon>
        <taxon>Chordata</taxon>
        <taxon>Craniata</taxon>
        <taxon>Vertebrata</taxon>
        <taxon>Euteleostomi</taxon>
        <taxon>Actinopterygii</taxon>
        <taxon>Neopterygii</taxon>
        <taxon>Teleostei</taxon>
        <taxon>Ostariophysi</taxon>
        <taxon>Siluriformes</taxon>
        <taxon>Pangasiidae</taxon>
        <taxon>Pangasianodon</taxon>
    </lineage>
</organism>
<comment type="subcellular location">
    <subcellularLocation>
        <location evidence="1">Cell membrane</location>
        <topology evidence="1">Single-pass type II membrane protein</topology>
    </subcellularLocation>
</comment>
<dbReference type="Gene3D" id="3.10.100.10">
    <property type="entry name" value="Mannose-Binding Protein A, subunit A"/>
    <property type="match status" value="1"/>
</dbReference>
<keyword evidence="3" id="KW-1133">Transmembrane helix</keyword>
<dbReference type="GO" id="GO:0005886">
    <property type="term" value="C:plasma membrane"/>
    <property type="evidence" value="ECO:0007669"/>
    <property type="project" value="UniProtKB-SubCell"/>
</dbReference>
<comment type="caution">
    <text evidence="5">The sequence shown here is derived from an EMBL/GenBank/DDBJ whole genome shotgun (WGS) entry which is preliminary data.</text>
</comment>
<accession>A0A5N5JJ18</accession>
<feature type="transmembrane region" description="Helical" evidence="3">
    <location>
        <begin position="66"/>
        <end position="90"/>
    </location>
</feature>
<dbReference type="Gene3D" id="1.20.5.1000">
    <property type="entry name" value="arf6 gtpase in complex with a specific effector, jip4"/>
    <property type="match status" value="1"/>
</dbReference>
<dbReference type="InterPro" id="IPR016187">
    <property type="entry name" value="CTDL_fold"/>
</dbReference>
<keyword evidence="2" id="KW-0175">Coiled coil</keyword>
<keyword evidence="3" id="KW-0472">Membrane</keyword>
<dbReference type="SUPFAM" id="SSF56436">
    <property type="entry name" value="C-type lectin-like"/>
    <property type="match status" value="1"/>
</dbReference>
<evidence type="ECO:0000256" key="3">
    <source>
        <dbReference type="SAM" id="Phobius"/>
    </source>
</evidence>
<gene>
    <name evidence="5" type="ORF">PHYPO_G00250690</name>
</gene>
<feature type="coiled-coil region" evidence="2">
    <location>
        <begin position="99"/>
        <end position="126"/>
    </location>
</feature>
<dbReference type="PROSITE" id="PS50041">
    <property type="entry name" value="C_TYPE_LECTIN_2"/>
    <property type="match status" value="1"/>
</dbReference>
<keyword evidence="3" id="KW-0812">Transmembrane</keyword>
<protein>
    <recommendedName>
        <fullName evidence="4">C-type lectin domain-containing protein</fullName>
    </recommendedName>
</protein>
<evidence type="ECO:0000256" key="2">
    <source>
        <dbReference type="SAM" id="Coils"/>
    </source>
</evidence>
<feature type="domain" description="C-type lectin" evidence="4">
    <location>
        <begin position="135"/>
        <end position="210"/>
    </location>
</feature>
<dbReference type="InterPro" id="IPR050828">
    <property type="entry name" value="C-type_lectin/matrix_domain"/>
</dbReference>
<sequence length="210" mass="24121">MCENVYDDVKNFEELNSREQAEMAVNIFANAEAIRSYNANTGMENGNTMRNLQVRHTVTGTNWNKFYALTSVCVLLLFVLLLTTITVLLIKFNTLNVENNQLQTSYDNLTIEKYQLQKQRDTFQNRLTSVGWILFHSSLYYISSERKTWTESRQDCRGRGADLVIINSNEEQEFVDNLSKSKKPGIYIGLTDLENEGVFKWVDGTSLTTA</sequence>
<evidence type="ECO:0000256" key="1">
    <source>
        <dbReference type="ARBA" id="ARBA00004401"/>
    </source>
</evidence>
<evidence type="ECO:0000313" key="5">
    <source>
        <dbReference type="EMBL" id="KAB5515147.1"/>
    </source>
</evidence>
<dbReference type="Proteomes" id="UP000327468">
    <property type="component" value="Unassembled WGS sequence"/>
</dbReference>
<dbReference type="AlphaFoldDB" id="A0A5N5JJ18"/>
<dbReference type="Pfam" id="PF00059">
    <property type="entry name" value="Lectin_C"/>
    <property type="match status" value="1"/>
</dbReference>
<dbReference type="PANTHER" id="PTHR45710:SF8">
    <property type="entry name" value="RERATING FAMILY MEMBER 4"/>
    <property type="match status" value="1"/>
</dbReference>
<keyword evidence="6" id="KW-1185">Reference proteome</keyword>
<dbReference type="PANTHER" id="PTHR45710">
    <property type="entry name" value="C-TYPE LECTIN DOMAIN-CONTAINING PROTEIN 180"/>
    <property type="match status" value="1"/>
</dbReference>
<evidence type="ECO:0000259" key="4">
    <source>
        <dbReference type="PROSITE" id="PS50041"/>
    </source>
</evidence>
<proteinExistence type="predicted"/>
<reference evidence="5 6" key="1">
    <citation type="submission" date="2019-06" db="EMBL/GenBank/DDBJ databases">
        <title>A chromosome-scale genome assembly of the striped catfish, Pangasianodon hypophthalmus.</title>
        <authorList>
            <person name="Wen M."/>
            <person name="Zahm M."/>
            <person name="Roques C."/>
            <person name="Cabau C."/>
            <person name="Klopp C."/>
            <person name="Donnadieu C."/>
            <person name="Jouanno E."/>
            <person name="Avarre J.-C."/>
            <person name="Campet M."/>
            <person name="Ha T.T.T."/>
            <person name="Dugue R."/>
            <person name="Lampietro C."/>
            <person name="Louis A."/>
            <person name="Herpin A."/>
            <person name="Echchiki A."/>
            <person name="Berthelot C."/>
            <person name="Parey E."/>
            <person name="Roest-Crollius H."/>
            <person name="Braasch I."/>
            <person name="Postlethwait J."/>
            <person name="Bobe J."/>
            <person name="Montfort J."/>
            <person name="Bouchez O."/>
            <person name="Begum T."/>
            <person name="Schartl M."/>
            <person name="Guiguen Y."/>
        </authorList>
    </citation>
    <scope>NUCLEOTIDE SEQUENCE [LARGE SCALE GENOMIC DNA]</scope>
    <source>
        <strain evidence="5 6">Indonesia</strain>
        <tissue evidence="5">Blood</tissue>
    </source>
</reference>
<dbReference type="InterPro" id="IPR001304">
    <property type="entry name" value="C-type_lectin-like"/>
</dbReference>